<dbReference type="Proteomes" id="UP000499080">
    <property type="component" value="Unassembled WGS sequence"/>
</dbReference>
<evidence type="ECO:0000256" key="1">
    <source>
        <dbReference type="SAM" id="Coils"/>
    </source>
</evidence>
<keyword evidence="1" id="KW-0175">Coiled coil</keyword>
<feature type="coiled-coil region" evidence="1">
    <location>
        <begin position="3"/>
        <end position="49"/>
    </location>
</feature>
<comment type="caution">
    <text evidence="2">The sequence shown here is derived from an EMBL/GenBank/DDBJ whole genome shotgun (WGS) entry which is preliminary data.</text>
</comment>
<gene>
    <name evidence="2" type="ORF">AVEN_64836_1</name>
</gene>
<name>A0A4Y2GJZ2_ARAVE</name>
<organism evidence="2 3">
    <name type="scientific">Araneus ventricosus</name>
    <name type="common">Orbweaver spider</name>
    <name type="synonym">Epeira ventricosa</name>
    <dbReference type="NCBI Taxonomy" id="182803"/>
    <lineage>
        <taxon>Eukaryota</taxon>
        <taxon>Metazoa</taxon>
        <taxon>Ecdysozoa</taxon>
        <taxon>Arthropoda</taxon>
        <taxon>Chelicerata</taxon>
        <taxon>Arachnida</taxon>
        <taxon>Araneae</taxon>
        <taxon>Araneomorphae</taxon>
        <taxon>Entelegynae</taxon>
        <taxon>Araneoidea</taxon>
        <taxon>Araneidae</taxon>
        <taxon>Araneus</taxon>
    </lineage>
</organism>
<dbReference type="EMBL" id="BGPR01001437">
    <property type="protein sequence ID" value="GBM53913.1"/>
    <property type="molecule type" value="Genomic_DNA"/>
</dbReference>
<dbReference type="AlphaFoldDB" id="A0A4Y2GJZ2"/>
<protein>
    <submittedName>
        <fullName evidence="2">Uncharacterized protein</fullName>
    </submittedName>
</protein>
<proteinExistence type="predicted"/>
<evidence type="ECO:0000313" key="3">
    <source>
        <dbReference type="Proteomes" id="UP000499080"/>
    </source>
</evidence>
<evidence type="ECO:0000313" key="2">
    <source>
        <dbReference type="EMBL" id="GBM53913.1"/>
    </source>
</evidence>
<reference evidence="2 3" key="1">
    <citation type="journal article" date="2019" name="Sci. Rep.">
        <title>Orb-weaving spider Araneus ventricosus genome elucidates the spidroin gene catalogue.</title>
        <authorList>
            <person name="Kono N."/>
            <person name="Nakamura H."/>
            <person name="Ohtoshi R."/>
            <person name="Moran D.A.P."/>
            <person name="Shinohara A."/>
            <person name="Yoshida Y."/>
            <person name="Fujiwara M."/>
            <person name="Mori M."/>
            <person name="Tomita M."/>
            <person name="Arakawa K."/>
        </authorList>
    </citation>
    <scope>NUCLEOTIDE SEQUENCE [LARGE SCALE GENOMIC DNA]</scope>
</reference>
<accession>A0A4Y2GJZ2</accession>
<keyword evidence="3" id="KW-1185">Reference proteome</keyword>
<sequence length="68" mass="8204">MKMEDVKSEVKEKIEEVEHKVQRNIEEVERKVQRKIGDIERRLSELEDRPFSFSASPEFKHHRPTIKS</sequence>